<dbReference type="EMBL" id="LAZR01053101">
    <property type="protein sequence ID" value="KKK81489.1"/>
    <property type="molecule type" value="Genomic_DNA"/>
</dbReference>
<keyword evidence="1" id="KW-0732">Signal</keyword>
<gene>
    <name evidence="3" type="ORF">LCGC14_2812920</name>
</gene>
<accession>A0A0F9AST0</accession>
<proteinExistence type="predicted"/>
<protein>
    <recommendedName>
        <fullName evidence="2">M23ase beta-sheet core domain-containing protein</fullName>
    </recommendedName>
</protein>
<dbReference type="GO" id="GO:0004222">
    <property type="term" value="F:metalloendopeptidase activity"/>
    <property type="evidence" value="ECO:0007669"/>
    <property type="project" value="TreeGrafter"/>
</dbReference>
<dbReference type="AlphaFoldDB" id="A0A0F9AST0"/>
<organism evidence="3">
    <name type="scientific">marine sediment metagenome</name>
    <dbReference type="NCBI Taxonomy" id="412755"/>
    <lineage>
        <taxon>unclassified sequences</taxon>
        <taxon>metagenomes</taxon>
        <taxon>ecological metagenomes</taxon>
    </lineage>
</organism>
<dbReference type="CDD" id="cd12797">
    <property type="entry name" value="M23_peptidase"/>
    <property type="match status" value="1"/>
</dbReference>
<dbReference type="PANTHER" id="PTHR21666">
    <property type="entry name" value="PEPTIDASE-RELATED"/>
    <property type="match status" value="1"/>
</dbReference>
<dbReference type="Gene3D" id="2.70.70.10">
    <property type="entry name" value="Glucose Permease (Domain IIA)"/>
    <property type="match status" value="1"/>
</dbReference>
<name>A0A0F9AST0_9ZZZZ</name>
<dbReference type="Pfam" id="PF01551">
    <property type="entry name" value="Peptidase_M23"/>
    <property type="match status" value="1"/>
</dbReference>
<feature type="domain" description="M23ase beta-sheet core" evidence="2">
    <location>
        <begin position="1"/>
        <end position="92"/>
    </location>
</feature>
<dbReference type="InterPro" id="IPR050570">
    <property type="entry name" value="Cell_wall_metabolism_enzyme"/>
</dbReference>
<comment type="caution">
    <text evidence="3">The sequence shown here is derived from an EMBL/GenBank/DDBJ whole genome shotgun (WGS) entry which is preliminary data.</text>
</comment>
<dbReference type="InterPro" id="IPR016047">
    <property type="entry name" value="M23ase_b-sheet_dom"/>
</dbReference>
<evidence type="ECO:0000259" key="2">
    <source>
        <dbReference type="Pfam" id="PF01551"/>
    </source>
</evidence>
<dbReference type="InterPro" id="IPR011055">
    <property type="entry name" value="Dup_hybrid_motif"/>
</dbReference>
<reference evidence="3" key="1">
    <citation type="journal article" date="2015" name="Nature">
        <title>Complex archaea that bridge the gap between prokaryotes and eukaryotes.</title>
        <authorList>
            <person name="Spang A."/>
            <person name="Saw J.H."/>
            <person name="Jorgensen S.L."/>
            <person name="Zaremba-Niedzwiedzka K."/>
            <person name="Martijn J."/>
            <person name="Lind A.E."/>
            <person name="van Eijk R."/>
            <person name="Schleper C."/>
            <person name="Guy L."/>
            <person name="Ettema T.J."/>
        </authorList>
    </citation>
    <scope>NUCLEOTIDE SEQUENCE</scope>
</reference>
<evidence type="ECO:0000256" key="1">
    <source>
        <dbReference type="ARBA" id="ARBA00022729"/>
    </source>
</evidence>
<dbReference type="PANTHER" id="PTHR21666:SF289">
    <property type="entry name" value="L-ALA--D-GLU ENDOPEPTIDASE"/>
    <property type="match status" value="1"/>
</dbReference>
<dbReference type="SUPFAM" id="SSF51261">
    <property type="entry name" value="Duplicated hybrid motif"/>
    <property type="match status" value="1"/>
</dbReference>
<feature type="non-terminal residue" evidence="3">
    <location>
        <position position="1"/>
    </location>
</feature>
<sequence length="101" mass="11176">GVDIANRAGKKIYAASSGRVIYTGSREGYGNTIIIEHRFGYRTYYAHLSEIKVLKGENVQKGEVIGLIGSSGRSTGPHLHFEVWLKNRLINPLTQTDMAAR</sequence>
<evidence type="ECO:0000313" key="3">
    <source>
        <dbReference type="EMBL" id="KKK81489.1"/>
    </source>
</evidence>